<feature type="transmembrane region" description="Helical" evidence="6">
    <location>
        <begin position="127"/>
        <end position="149"/>
    </location>
</feature>
<keyword evidence="4 6" id="KW-1133">Transmembrane helix</keyword>
<feature type="domain" description="Major facilitator superfamily (MFS) profile" evidence="7">
    <location>
        <begin position="283"/>
        <end position="476"/>
    </location>
</feature>
<evidence type="ECO:0000313" key="8">
    <source>
        <dbReference type="EMBL" id="NJB90619.1"/>
    </source>
</evidence>
<comment type="subcellular location">
    <subcellularLocation>
        <location evidence="1">Membrane</location>
        <topology evidence="1">Multi-pass membrane protein</topology>
    </subcellularLocation>
</comment>
<feature type="transmembrane region" description="Helical" evidence="6">
    <location>
        <begin position="360"/>
        <end position="378"/>
    </location>
</feature>
<dbReference type="RefSeq" id="WP_167922038.1">
    <property type="nucleotide sequence ID" value="NZ_JAATIT010000003.1"/>
</dbReference>
<proteinExistence type="predicted"/>
<evidence type="ECO:0000259" key="7">
    <source>
        <dbReference type="PROSITE" id="PS50850"/>
    </source>
</evidence>
<dbReference type="PROSITE" id="PS50850">
    <property type="entry name" value="MFS"/>
    <property type="match status" value="1"/>
</dbReference>
<name>A0A7X6B9S5_9SPHN</name>
<dbReference type="Pfam" id="PF07690">
    <property type="entry name" value="MFS_1"/>
    <property type="match status" value="1"/>
</dbReference>
<dbReference type="InterPro" id="IPR020846">
    <property type="entry name" value="MFS_dom"/>
</dbReference>
<dbReference type="InterPro" id="IPR011701">
    <property type="entry name" value="MFS"/>
</dbReference>
<dbReference type="InterPro" id="IPR036259">
    <property type="entry name" value="MFS_trans_sf"/>
</dbReference>
<feature type="transmembrane region" description="Helical" evidence="6">
    <location>
        <begin position="330"/>
        <end position="353"/>
    </location>
</feature>
<dbReference type="PANTHER" id="PTHR19432:SF35">
    <property type="entry name" value="SOLUTE CARRIER FAMILY 45 MEMBER 3 ISOFORM X1"/>
    <property type="match status" value="1"/>
</dbReference>
<keyword evidence="3 6" id="KW-0812">Transmembrane</keyword>
<evidence type="ECO:0000256" key="4">
    <source>
        <dbReference type="ARBA" id="ARBA00022989"/>
    </source>
</evidence>
<comment type="caution">
    <text evidence="8">The sequence shown here is derived from an EMBL/GenBank/DDBJ whole genome shotgun (WGS) entry which is preliminary data.</text>
</comment>
<feature type="transmembrane region" description="Helical" evidence="6">
    <location>
        <begin position="384"/>
        <end position="406"/>
    </location>
</feature>
<reference evidence="8 9" key="1">
    <citation type="submission" date="2020-03" db="EMBL/GenBank/DDBJ databases">
        <title>Genomic Encyclopedia of Type Strains, Phase IV (KMG-IV): sequencing the most valuable type-strain genomes for metagenomic binning, comparative biology and taxonomic classification.</title>
        <authorList>
            <person name="Goeker M."/>
        </authorList>
    </citation>
    <scope>NUCLEOTIDE SEQUENCE [LARGE SCALE GENOMIC DNA]</scope>
    <source>
        <strain evidence="8 9">DSM 25229</strain>
    </source>
</reference>
<feature type="transmembrane region" description="Helical" evidence="6">
    <location>
        <begin position="453"/>
        <end position="473"/>
    </location>
</feature>
<feature type="transmembrane region" description="Helical" evidence="6">
    <location>
        <begin position="35"/>
        <end position="55"/>
    </location>
</feature>
<keyword evidence="9" id="KW-1185">Reference proteome</keyword>
<feature type="transmembrane region" description="Helical" evidence="6">
    <location>
        <begin position="67"/>
        <end position="83"/>
    </location>
</feature>
<keyword evidence="2" id="KW-0813">Transport</keyword>
<protein>
    <submittedName>
        <fullName evidence="8">Maltose/moltooligosaccharide transporter</fullName>
    </submittedName>
</protein>
<evidence type="ECO:0000313" key="9">
    <source>
        <dbReference type="Proteomes" id="UP000535078"/>
    </source>
</evidence>
<dbReference type="AlphaFoldDB" id="A0A7X6B9S5"/>
<dbReference type="EMBL" id="JAATIT010000003">
    <property type="protein sequence ID" value="NJB90619.1"/>
    <property type="molecule type" value="Genomic_DNA"/>
</dbReference>
<sequence>MCFALFGIQIVWALQNANTTRIFQTLGADVAALPALWIAGPITGLIVQPIVGHLSDGSRSRFGRRRPFLIAGGLLTALALLIMPNAATLWASVAALWLLTASNNISMDPARALVADNLPEAQRARGYAIQVFFIGAGAVFASSLPWMLVNWFGVSGAAEPGVLPPAVRYAFYIGSACLLLSVFWTAASTHERPAVVAPATEDEPDRPVDAPVDRASGRLLALAGAGLLLVAILLRWRWEVFVLGGSALMIGVGQLAATWRRARGADALGLLQIGEDYARMPLALKRLALVQFFTWFALFTLWIYAAPTVASRYYGSSDPASAAYSAAADWVGILFATYNGVAAIGALALPALAARIGERATYALCLLCGAAGMAGFVLAPGPEWLWIAAAGIGVAWAAILSLPYAIIVNSVPPGKVGVYLGIHNIFLVVPQLVAAICLGGAVQHLFGGQPAPALALAALFLGAAALAALAIPASRS</sequence>
<accession>A0A7X6B9S5</accession>
<dbReference type="Gene3D" id="1.20.1250.20">
    <property type="entry name" value="MFS general substrate transporter like domains"/>
    <property type="match status" value="2"/>
</dbReference>
<feature type="transmembrane region" description="Helical" evidence="6">
    <location>
        <begin position="215"/>
        <end position="234"/>
    </location>
</feature>
<evidence type="ECO:0000256" key="6">
    <source>
        <dbReference type="SAM" id="Phobius"/>
    </source>
</evidence>
<organism evidence="8 9">
    <name type="scientific">Sphingopyxis italica</name>
    <dbReference type="NCBI Taxonomy" id="1129133"/>
    <lineage>
        <taxon>Bacteria</taxon>
        <taxon>Pseudomonadati</taxon>
        <taxon>Pseudomonadota</taxon>
        <taxon>Alphaproteobacteria</taxon>
        <taxon>Sphingomonadales</taxon>
        <taxon>Sphingomonadaceae</taxon>
        <taxon>Sphingopyxis</taxon>
    </lineage>
</organism>
<evidence type="ECO:0000256" key="1">
    <source>
        <dbReference type="ARBA" id="ARBA00004141"/>
    </source>
</evidence>
<gene>
    <name evidence="8" type="ORF">GGR90_002813</name>
</gene>
<feature type="transmembrane region" description="Helical" evidence="6">
    <location>
        <begin position="287"/>
        <end position="310"/>
    </location>
</feature>
<feature type="transmembrane region" description="Helical" evidence="6">
    <location>
        <begin position="240"/>
        <end position="259"/>
    </location>
</feature>
<keyword evidence="5 6" id="KW-0472">Membrane</keyword>
<dbReference type="PANTHER" id="PTHR19432">
    <property type="entry name" value="SUGAR TRANSPORTER"/>
    <property type="match status" value="1"/>
</dbReference>
<dbReference type="GO" id="GO:0022857">
    <property type="term" value="F:transmembrane transporter activity"/>
    <property type="evidence" value="ECO:0007669"/>
    <property type="project" value="InterPro"/>
</dbReference>
<evidence type="ECO:0000256" key="3">
    <source>
        <dbReference type="ARBA" id="ARBA00022692"/>
    </source>
</evidence>
<evidence type="ECO:0000256" key="5">
    <source>
        <dbReference type="ARBA" id="ARBA00023136"/>
    </source>
</evidence>
<dbReference type="SUPFAM" id="SSF103473">
    <property type="entry name" value="MFS general substrate transporter"/>
    <property type="match status" value="1"/>
</dbReference>
<evidence type="ECO:0000256" key="2">
    <source>
        <dbReference type="ARBA" id="ARBA00022448"/>
    </source>
</evidence>
<feature type="transmembrane region" description="Helical" evidence="6">
    <location>
        <begin position="418"/>
        <end position="441"/>
    </location>
</feature>
<dbReference type="GO" id="GO:0016020">
    <property type="term" value="C:membrane"/>
    <property type="evidence" value="ECO:0007669"/>
    <property type="project" value="UniProtKB-SubCell"/>
</dbReference>
<dbReference type="Proteomes" id="UP000535078">
    <property type="component" value="Unassembled WGS sequence"/>
</dbReference>
<feature type="transmembrane region" description="Helical" evidence="6">
    <location>
        <begin position="169"/>
        <end position="187"/>
    </location>
</feature>